<keyword evidence="3" id="KW-1185">Reference proteome</keyword>
<accession>A0A372LB83</accession>
<feature type="transmembrane region" description="Helical" evidence="1">
    <location>
        <begin position="25"/>
        <end position="43"/>
    </location>
</feature>
<dbReference type="Proteomes" id="UP000264541">
    <property type="component" value="Unassembled WGS sequence"/>
</dbReference>
<dbReference type="InterPro" id="IPR048147">
    <property type="entry name" value="CBO0543-like"/>
</dbReference>
<feature type="transmembrane region" description="Helical" evidence="1">
    <location>
        <begin position="55"/>
        <end position="79"/>
    </location>
</feature>
<dbReference type="RefSeq" id="WP_117328560.1">
    <property type="nucleotide sequence ID" value="NZ_QVTE01000073.1"/>
</dbReference>
<evidence type="ECO:0000256" key="1">
    <source>
        <dbReference type="SAM" id="Phobius"/>
    </source>
</evidence>
<evidence type="ECO:0000313" key="2">
    <source>
        <dbReference type="EMBL" id="RFU62611.1"/>
    </source>
</evidence>
<feature type="transmembrane region" description="Helical" evidence="1">
    <location>
        <begin position="123"/>
        <end position="141"/>
    </location>
</feature>
<keyword evidence="1" id="KW-0812">Transmembrane</keyword>
<reference evidence="2 3" key="1">
    <citation type="submission" date="2018-08" db="EMBL/GenBank/DDBJ databases">
        <title>Bacillus chawlae sp. nov., Bacillus glennii sp. nov., and Bacillus saganii sp. nov. Isolated from the Vehicle Assembly Building at Kennedy Space Center where the Viking Spacecraft were Assembled.</title>
        <authorList>
            <person name="Seuylemezian A."/>
            <person name="Vaishampayan P."/>
        </authorList>
    </citation>
    <scope>NUCLEOTIDE SEQUENCE [LARGE SCALE GENOMIC DNA]</scope>
    <source>
        <strain evidence="2 3">V47-23a</strain>
    </source>
</reference>
<comment type="caution">
    <text evidence="2">The sequence shown here is derived from an EMBL/GenBank/DDBJ whole genome shotgun (WGS) entry which is preliminary data.</text>
</comment>
<feature type="transmembrane region" description="Helical" evidence="1">
    <location>
        <begin position="91"/>
        <end position="111"/>
    </location>
</feature>
<keyword evidence="1" id="KW-1133">Transmembrane helix</keyword>
<dbReference type="NCBIfam" id="NF041644">
    <property type="entry name" value="CBO0543_fam"/>
    <property type="match status" value="1"/>
</dbReference>
<feature type="transmembrane region" description="Helical" evidence="1">
    <location>
        <begin position="147"/>
        <end position="166"/>
    </location>
</feature>
<organism evidence="2 3">
    <name type="scientific">Peribacillus saganii</name>
    <dbReference type="NCBI Taxonomy" id="2303992"/>
    <lineage>
        <taxon>Bacteria</taxon>
        <taxon>Bacillati</taxon>
        <taxon>Bacillota</taxon>
        <taxon>Bacilli</taxon>
        <taxon>Bacillales</taxon>
        <taxon>Bacillaceae</taxon>
        <taxon>Peribacillus</taxon>
    </lineage>
</organism>
<name>A0A372LB83_9BACI</name>
<dbReference type="AlphaFoldDB" id="A0A372LB83"/>
<sequence>MHVAIAILTILASFKWGNWRTWRDYHASMLFIATGGLLYEYIVKDFTLWKFKPDLLYGHDMTVIVYALITMPVSIFLYLSHFPERWFHRLIYIFLWSGIYITVEWILFVFGRIFYQNGWQFSYSFLFDLVMFSVIALHHYYPFRAYLISLFIIFFLISYFQVPFTVSK</sequence>
<keyword evidence="1" id="KW-0472">Membrane</keyword>
<dbReference type="EMBL" id="QVTE01000073">
    <property type="protein sequence ID" value="RFU62611.1"/>
    <property type="molecule type" value="Genomic_DNA"/>
</dbReference>
<evidence type="ECO:0000313" key="3">
    <source>
        <dbReference type="Proteomes" id="UP000264541"/>
    </source>
</evidence>
<proteinExistence type="predicted"/>
<gene>
    <name evidence="2" type="ORF">D0469_20420</name>
</gene>
<protein>
    <submittedName>
        <fullName evidence="2">Uncharacterized protein</fullName>
    </submittedName>
</protein>